<evidence type="ECO:0000256" key="1">
    <source>
        <dbReference type="SAM" id="MobiDB-lite"/>
    </source>
</evidence>
<feature type="transmembrane region" description="Helical" evidence="2">
    <location>
        <begin position="33"/>
        <end position="53"/>
    </location>
</feature>
<gene>
    <name evidence="3" type="ORF">SAMN06296429_102135</name>
</gene>
<keyword evidence="2" id="KW-0472">Membrane</keyword>
<keyword evidence="2" id="KW-0812">Transmembrane</keyword>
<accession>A0A1W1YKV0</accession>
<name>A0A1W1YKV0_9MICO</name>
<proteinExistence type="predicted"/>
<organism evidence="3 4">
    <name type="scientific">Janibacter indicus</name>
    <dbReference type="NCBI Taxonomy" id="857417"/>
    <lineage>
        <taxon>Bacteria</taxon>
        <taxon>Bacillati</taxon>
        <taxon>Actinomycetota</taxon>
        <taxon>Actinomycetes</taxon>
        <taxon>Micrococcales</taxon>
        <taxon>Intrasporangiaceae</taxon>
        <taxon>Janibacter</taxon>
    </lineage>
</organism>
<reference evidence="3 4" key="1">
    <citation type="submission" date="2017-04" db="EMBL/GenBank/DDBJ databases">
        <authorList>
            <person name="Afonso C.L."/>
            <person name="Miller P.J."/>
            <person name="Scott M.A."/>
            <person name="Spackman E."/>
            <person name="Goraichik I."/>
            <person name="Dimitrov K.M."/>
            <person name="Suarez D.L."/>
            <person name="Swayne D.E."/>
        </authorList>
    </citation>
    <scope>NUCLEOTIDE SEQUENCE [LARGE SCALE GENOMIC DNA]</scope>
    <source>
        <strain evidence="3 4">CGMCC 1.12511</strain>
    </source>
</reference>
<dbReference type="Proteomes" id="UP000192634">
    <property type="component" value="Unassembled WGS sequence"/>
</dbReference>
<evidence type="ECO:0000256" key="2">
    <source>
        <dbReference type="SAM" id="Phobius"/>
    </source>
</evidence>
<evidence type="ECO:0000313" key="3">
    <source>
        <dbReference type="EMBL" id="SMC36742.1"/>
    </source>
</evidence>
<dbReference type="AlphaFoldDB" id="A0A1W1YKV0"/>
<sequence>MMCAMSKHKHQRLSHPPTGPHAVEDLGEAQNPAWWTVMTLGIIAGAVGTWAVFVLSPLLGIIAAVLTVLTIVVGVVMSKMGLGSYTYGKGDTATDSASIGIK</sequence>
<protein>
    <submittedName>
        <fullName evidence="3">Uncharacterized protein</fullName>
    </submittedName>
</protein>
<feature type="transmembrane region" description="Helical" evidence="2">
    <location>
        <begin position="59"/>
        <end position="77"/>
    </location>
</feature>
<dbReference type="EMBL" id="FWXN01000002">
    <property type="protein sequence ID" value="SMC36742.1"/>
    <property type="molecule type" value="Genomic_DNA"/>
</dbReference>
<keyword evidence="2" id="KW-1133">Transmembrane helix</keyword>
<feature type="region of interest" description="Disordered" evidence="1">
    <location>
        <begin position="1"/>
        <end position="20"/>
    </location>
</feature>
<feature type="compositionally biased region" description="Basic residues" evidence="1">
    <location>
        <begin position="1"/>
        <end position="13"/>
    </location>
</feature>
<evidence type="ECO:0000313" key="4">
    <source>
        <dbReference type="Proteomes" id="UP000192634"/>
    </source>
</evidence>